<comment type="caution">
    <text evidence="1">The sequence shown here is derived from an EMBL/GenBank/DDBJ whole genome shotgun (WGS) entry which is preliminary data.</text>
</comment>
<dbReference type="EMBL" id="JAQQDW010000133">
    <property type="protein sequence ID" value="MFM0108711.1"/>
    <property type="molecule type" value="Genomic_DNA"/>
</dbReference>
<evidence type="ECO:0000313" key="2">
    <source>
        <dbReference type="Proteomes" id="UP001629235"/>
    </source>
</evidence>
<evidence type="ECO:0000313" key="1">
    <source>
        <dbReference type="EMBL" id="MFM0108711.1"/>
    </source>
</evidence>
<accession>A0ACC7NN49</accession>
<sequence>MSSSLTGLSSTPVAFKSRSPSVRPQALPTTMVIERSDFDVYSRLSPRCAKASGESDSRRWKMCSYRPARDVPRGLAACMVVVGLGLSAISDPVQAELAYITTSIGLAIADTSTNTVLTTLSAISSPYGVALSPDGSRAYVGAYPNLIYVFDTASRTVIAQPQAPLPEQVVVSPDGKWVYASSETSPDVSVIDTSTNTVTKVVPTELEDAANIGLTPDGKKLFVSAASPVYGSLVVIDTTTFAVTQIPSSASGCVNIAMSPTAPRAYLACGGVLLILDTSANTLVGAIQNLPDVQYGVVSADGKTLYEAARYALTIYVIDLTSNSLHTQVSYNDGAQALGLSADGKTLFVTSESSPIVGEIDTTTLASVGSISLTAGTFSVSIAIPAGALQFASFAPKVKLAPRSKAFAFDATFTLAATASALTPQTQSMTLTVGGLTLTIPAGSLQQKDSQGKRYFFAGTINNTRLTVFLEGTNLGPYRLSVKGEDCDLSGTENPLPIALTMGNNNGTANVNPDVREGRHGGSR</sequence>
<organism evidence="1 2">
    <name type="scientific">Paraburkholderia rhynchosiae</name>
    <dbReference type="NCBI Taxonomy" id="487049"/>
    <lineage>
        <taxon>Bacteria</taxon>
        <taxon>Pseudomonadati</taxon>
        <taxon>Pseudomonadota</taxon>
        <taxon>Betaproteobacteria</taxon>
        <taxon>Burkholderiales</taxon>
        <taxon>Burkholderiaceae</taxon>
        <taxon>Paraburkholderia</taxon>
    </lineage>
</organism>
<proteinExistence type="predicted"/>
<gene>
    <name evidence="1" type="ORF">PQR01_36195</name>
</gene>
<keyword evidence="2" id="KW-1185">Reference proteome</keyword>
<reference evidence="1 2" key="1">
    <citation type="journal article" date="2024" name="Chem. Sci.">
        <title>Discovery of megapolipeptins by genome mining of a Burkholderiales bacteria collection.</title>
        <authorList>
            <person name="Paulo B.S."/>
            <person name="Recchia M.J.J."/>
            <person name="Lee S."/>
            <person name="Fergusson C.H."/>
            <person name="Romanowski S.B."/>
            <person name="Hernandez A."/>
            <person name="Krull N."/>
            <person name="Liu D.Y."/>
            <person name="Cavanagh H."/>
            <person name="Bos A."/>
            <person name="Gray C.A."/>
            <person name="Murphy B.T."/>
            <person name="Linington R.G."/>
            <person name="Eustaquio A.S."/>
        </authorList>
    </citation>
    <scope>NUCLEOTIDE SEQUENCE [LARGE SCALE GENOMIC DNA]</scope>
    <source>
        <strain evidence="1 2">RL18-126-BIB-B</strain>
    </source>
</reference>
<dbReference type="Proteomes" id="UP001629235">
    <property type="component" value="Unassembled WGS sequence"/>
</dbReference>
<protein>
    <submittedName>
        <fullName evidence="1">Uncharacterized protein</fullName>
    </submittedName>
</protein>
<name>A0ACC7NN49_9BURK</name>